<sequence>PGVADQSTVLLNEEFHLANIEAAMQREPFTIVHVASHGQFGRDVKETFLLTFEEKLTVDWLDRMLEDFRPRDTPLELLTLSACETAAGDDRAALGLAGVAIKAGASSALATLWSVNDRASSKLVIEFYRQLQAPAVSRALALQRAQLHLLDDPRYDHPGYWAPFLLLNNWL</sequence>
<dbReference type="EMBL" id="AZHX01001597">
    <property type="protein sequence ID" value="ETX01649.1"/>
    <property type="molecule type" value="Genomic_DNA"/>
</dbReference>
<name>W4LUB0_9BACT</name>
<accession>W4LUB0</accession>
<comment type="caution">
    <text evidence="2">The sequence shown here is derived from an EMBL/GenBank/DDBJ whole genome shotgun (WGS) entry which is preliminary data.</text>
</comment>
<keyword evidence="3" id="KW-1185">Reference proteome</keyword>
<dbReference type="Proteomes" id="UP000019140">
    <property type="component" value="Unassembled WGS sequence"/>
</dbReference>
<protein>
    <recommendedName>
        <fullName evidence="1">CHAT domain-containing protein</fullName>
    </recommendedName>
</protein>
<dbReference type="InterPro" id="IPR024983">
    <property type="entry name" value="CHAT_dom"/>
</dbReference>
<evidence type="ECO:0000313" key="2">
    <source>
        <dbReference type="EMBL" id="ETX01649.1"/>
    </source>
</evidence>
<proteinExistence type="predicted"/>
<dbReference type="PATRIC" id="fig|1429439.4.peg.6215"/>
<feature type="non-terminal residue" evidence="2">
    <location>
        <position position="1"/>
    </location>
</feature>
<dbReference type="AlphaFoldDB" id="W4LUB0"/>
<gene>
    <name evidence="2" type="ORF">ETSY2_36800</name>
</gene>
<evidence type="ECO:0000259" key="1">
    <source>
        <dbReference type="Pfam" id="PF12770"/>
    </source>
</evidence>
<evidence type="ECO:0000313" key="3">
    <source>
        <dbReference type="Proteomes" id="UP000019140"/>
    </source>
</evidence>
<reference evidence="2 3" key="1">
    <citation type="journal article" date="2014" name="Nature">
        <title>An environmental bacterial taxon with a large and distinct metabolic repertoire.</title>
        <authorList>
            <person name="Wilson M.C."/>
            <person name="Mori T."/>
            <person name="Ruckert C."/>
            <person name="Uria A.R."/>
            <person name="Helf M.J."/>
            <person name="Takada K."/>
            <person name="Gernert C."/>
            <person name="Steffens U.A."/>
            <person name="Heycke N."/>
            <person name="Schmitt S."/>
            <person name="Rinke C."/>
            <person name="Helfrich E.J."/>
            <person name="Brachmann A.O."/>
            <person name="Gurgui C."/>
            <person name="Wakimoto T."/>
            <person name="Kracht M."/>
            <person name="Crusemann M."/>
            <person name="Hentschel U."/>
            <person name="Abe I."/>
            <person name="Matsunaga S."/>
            <person name="Kalinowski J."/>
            <person name="Takeyama H."/>
            <person name="Piel J."/>
        </authorList>
    </citation>
    <scope>NUCLEOTIDE SEQUENCE [LARGE SCALE GENOMIC DNA]</scope>
    <source>
        <strain evidence="3">TSY2</strain>
    </source>
</reference>
<dbReference type="HOGENOM" id="CLU_1558451_0_0_7"/>
<feature type="domain" description="CHAT" evidence="1">
    <location>
        <begin position="6"/>
        <end position="166"/>
    </location>
</feature>
<dbReference type="Pfam" id="PF12770">
    <property type="entry name" value="CHAT"/>
    <property type="match status" value="1"/>
</dbReference>
<organism evidence="2 3">
    <name type="scientific">Candidatus Entotheonella gemina</name>
    <dbReference type="NCBI Taxonomy" id="1429439"/>
    <lineage>
        <taxon>Bacteria</taxon>
        <taxon>Pseudomonadati</taxon>
        <taxon>Nitrospinota/Tectimicrobiota group</taxon>
        <taxon>Candidatus Tectimicrobiota</taxon>
        <taxon>Candidatus Entotheonellia</taxon>
        <taxon>Candidatus Entotheonellales</taxon>
        <taxon>Candidatus Entotheonellaceae</taxon>
        <taxon>Candidatus Entotheonella</taxon>
    </lineage>
</organism>